<proteinExistence type="predicted"/>
<evidence type="ECO:0000313" key="4">
    <source>
        <dbReference type="Proteomes" id="UP001162734"/>
    </source>
</evidence>
<dbReference type="EMBL" id="AP025592">
    <property type="protein sequence ID" value="BDG09289.1"/>
    <property type="molecule type" value="Genomic_DNA"/>
</dbReference>
<protein>
    <submittedName>
        <fullName evidence="3">Uncharacterized protein</fullName>
    </submittedName>
</protein>
<keyword evidence="2" id="KW-1133">Transmembrane helix</keyword>
<evidence type="ECO:0000256" key="2">
    <source>
        <dbReference type="SAM" id="Phobius"/>
    </source>
</evidence>
<feature type="compositionally biased region" description="Low complexity" evidence="1">
    <location>
        <begin position="236"/>
        <end position="246"/>
    </location>
</feature>
<dbReference type="RefSeq" id="WP_248341282.1">
    <property type="nucleotide sequence ID" value="NZ_AP025592.1"/>
</dbReference>
<feature type="transmembrane region" description="Helical" evidence="2">
    <location>
        <begin position="29"/>
        <end position="47"/>
    </location>
</feature>
<evidence type="ECO:0000313" key="3">
    <source>
        <dbReference type="EMBL" id="BDG09289.1"/>
    </source>
</evidence>
<organism evidence="3 4">
    <name type="scientific">Anaeromyxobacter paludicola</name>
    <dbReference type="NCBI Taxonomy" id="2918171"/>
    <lineage>
        <taxon>Bacteria</taxon>
        <taxon>Pseudomonadati</taxon>
        <taxon>Myxococcota</taxon>
        <taxon>Myxococcia</taxon>
        <taxon>Myxococcales</taxon>
        <taxon>Cystobacterineae</taxon>
        <taxon>Anaeromyxobacteraceae</taxon>
        <taxon>Anaeromyxobacter</taxon>
    </lineage>
</organism>
<accession>A0ABM7XBP8</accession>
<feature type="region of interest" description="Disordered" evidence="1">
    <location>
        <begin position="1"/>
        <end position="21"/>
    </location>
</feature>
<reference evidence="4" key="1">
    <citation type="journal article" date="2022" name="Int. J. Syst. Evol. Microbiol.">
        <title>Anaeromyxobacter oryzae sp. nov., Anaeromyxobacter diazotrophicus sp. nov. and Anaeromyxobacter paludicola sp. nov., isolated from paddy soils.</title>
        <authorList>
            <person name="Itoh H."/>
            <person name="Xu Z."/>
            <person name="Mise K."/>
            <person name="Masuda Y."/>
            <person name="Ushijima N."/>
            <person name="Hayakawa C."/>
            <person name="Shiratori Y."/>
            <person name="Senoo K."/>
        </authorList>
    </citation>
    <scope>NUCLEOTIDE SEQUENCE [LARGE SCALE GENOMIC DNA]</scope>
    <source>
        <strain evidence="4">Red630</strain>
    </source>
</reference>
<sequence>MAEEQKPEQAEAAKAEKRWEKKPATGGKLTLAGLVIVALAGVVLWLASERNARTWFLTPESGALVVKKGMFLPVGRQAFKSSDPGLVAAYAPIPIPAGAEVKDEQAFDDRAQLDEAIFALLAKWATADIATGRPEGLERAAAGVARAEKLPSMSSAQRDELRALRAEVGFFEAKQLLDKAAESLRAAREKLRTTADSSSPRAADAFLLLRQVEPMVEDLYRAQRTAGSVGTPTKPPEGAAQAAPTPATSPAPAPSATP</sequence>
<feature type="region of interest" description="Disordered" evidence="1">
    <location>
        <begin position="223"/>
        <end position="258"/>
    </location>
</feature>
<keyword evidence="2" id="KW-0812">Transmembrane</keyword>
<dbReference type="Proteomes" id="UP001162734">
    <property type="component" value="Chromosome"/>
</dbReference>
<keyword evidence="4" id="KW-1185">Reference proteome</keyword>
<keyword evidence="2" id="KW-0472">Membrane</keyword>
<feature type="compositionally biased region" description="Pro residues" evidence="1">
    <location>
        <begin position="247"/>
        <end position="258"/>
    </location>
</feature>
<evidence type="ECO:0000256" key="1">
    <source>
        <dbReference type="SAM" id="MobiDB-lite"/>
    </source>
</evidence>
<name>A0ABM7XBP8_9BACT</name>
<gene>
    <name evidence="3" type="ORF">AMPC_24020</name>
</gene>